<dbReference type="InterPro" id="IPR027417">
    <property type="entry name" value="P-loop_NTPase"/>
</dbReference>
<accession>A0A0D8ZTF5</accession>
<dbReference type="SUPFAM" id="SSF52540">
    <property type="entry name" value="P-loop containing nucleoside triphosphate hydrolases"/>
    <property type="match status" value="1"/>
</dbReference>
<gene>
    <name evidence="1" type="ORF">UH38_11410</name>
</gene>
<dbReference type="Gene3D" id="3.40.50.300">
    <property type="entry name" value="P-loop containing nucleotide triphosphate hydrolases"/>
    <property type="match status" value="1"/>
</dbReference>
<dbReference type="EMBL" id="JYON01000010">
    <property type="protein sequence ID" value="KJH71667.1"/>
    <property type="molecule type" value="Genomic_DNA"/>
</dbReference>
<comment type="caution">
    <text evidence="1">The sequence shown here is derived from an EMBL/GenBank/DDBJ whole genome shotgun (WGS) entry which is preliminary data.</text>
</comment>
<dbReference type="Proteomes" id="UP000032452">
    <property type="component" value="Unassembled WGS sequence"/>
</dbReference>
<dbReference type="RefSeq" id="WP_045054775.1">
    <property type="nucleotide sequence ID" value="NZ_CAWMDP010000046.1"/>
</dbReference>
<dbReference type="PATRIC" id="fig|1618023.3.peg.4107"/>
<dbReference type="AlphaFoldDB" id="A0A0D8ZTF5"/>
<evidence type="ECO:0000313" key="2">
    <source>
        <dbReference type="Proteomes" id="UP000032452"/>
    </source>
</evidence>
<name>A0A0D8ZTF5_9CYAN</name>
<protein>
    <recommendedName>
        <fullName evidence="3">KAP family P-loop domain-containing protein</fullName>
    </recommendedName>
</protein>
<keyword evidence="2" id="KW-1185">Reference proteome</keyword>
<sequence>MTSIDRLILQSTNPFDNYRSVNFWLNEQDDEPVVESIHQQAVSTVAETLAQVAGDCLTRTLMLSGDPGSGKTYLLGRLQKTLNDRAFFAYISPFPQSDRIWRHILRYTVESLVKVPQGQKDSQLMLWLKSLSVFTKRTVKQRILQDNFWEGLTSDRQKFINHLKNNYKSSGIYNQDIFFGILYDLINPKKYNLACEWLRGDDLSEESLKELGIKTSIDTEEAACETLFNFGRIAQETQPIVLCFDQLESIARLPNGLLDLQILFSIVTKIHGDSKNFLVIISISTDTWRQNETYIDRSHKDRIDIQTYLKPIDLVVAEAILATRLHFLHRQSQPQPESNIYPINRQDLIEQFPRKKTNPREILIFGRDVLQSYKSWLISGKEAVFKPSVENEQPKLVVNFQLKWTNELTKVQKRITTLNQQSSPELVKMLQEGLIALGMEDVNNPFLRATKFANYSISYKSLSKSECIGVVWTEDQNMTTFFHVMEACRKAIEQKMCSSLYLIRSAKLGSANNKGYKIYTQIFNSDNCRQIQPDINSIHILTTYYELVKDAREGDLIIGSEVVNLKKLKEVTREAKVLDKCTLLEQLQGKDTTVVPSLSPVKEFLLNIVTNQSFLGRKTLIQNALDYFPDVKESQVVKLIQELCQEEEIQIVDSKAKLAEQLVCLVVKKSNVKN</sequence>
<organism evidence="1 2">
    <name type="scientific">Aliterella atlantica CENA595</name>
    <dbReference type="NCBI Taxonomy" id="1618023"/>
    <lineage>
        <taxon>Bacteria</taxon>
        <taxon>Bacillati</taxon>
        <taxon>Cyanobacteriota</taxon>
        <taxon>Cyanophyceae</taxon>
        <taxon>Chroococcidiopsidales</taxon>
        <taxon>Aliterellaceae</taxon>
        <taxon>Aliterella</taxon>
    </lineage>
</organism>
<reference evidence="1 2" key="1">
    <citation type="submission" date="2015-02" db="EMBL/GenBank/DDBJ databases">
        <title>Draft genome of a novel marine cyanobacterium (Chroococcales) isolated from South Atlantic Ocean.</title>
        <authorList>
            <person name="Rigonato J."/>
            <person name="Alvarenga D.O."/>
            <person name="Branco L.H."/>
            <person name="Varani A.M."/>
            <person name="Brandini F.P."/>
            <person name="Fiore M.F."/>
        </authorList>
    </citation>
    <scope>NUCLEOTIDE SEQUENCE [LARGE SCALE GENOMIC DNA]</scope>
    <source>
        <strain evidence="1 2">CENA595</strain>
    </source>
</reference>
<evidence type="ECO:0008006" key="3">
    <source>
        <dbReference type="Google" id="ProtNLM"/>
    </source>
</evidence>
<proteinExistence type="predicted"/>
<evidence type="ECO:0000313" key="1">
    <source>
        <dbReference type="EMBL" id="KJH71667.1"/>
    </source>
</evidence>
<dbReference type="OrthoDB" id="227666at2"/>
<dbReference type="STRING" id="1618023.UH38_11410"/>